<dbReference type="Proteomes" id="UP001321542">
    <property type="component" value="Chromosome"/>
</dbReference>
<protein>
    <submittedName>
        <fullName evidence="2">Uncharacterized protein</fullName>
    </submittedName>
</protein>
<keyword evidence="3" id="KW-1185">Reference proteome</keyword>
<feature type="region of interest" description="Disordered" evidence="1">
    <location>
        <begin position="32"/>
        <end position="64"/>
    </location>
</feature>
<accession>A0ABN5V7G8</accession>
<proteinExistence type="predicted"/>
<organism evidence="2 3">
    <name type="scientific">Streptomyces graminofaciens</name>
    <dbReference type="NCBI Taxonomy" id="68212"/>
    <lineage>
        <taxon>Bacteria</taxon>
        <taxon>Bacillati</taxon>
        <taxon>Actinomycetota</taxon>
        <taxon>Actinomycetes</taxon>
        <taxon>Kitasatosporales</taxon>
        <taxon>Streptomycetaceae</taxon>
        <taxon>Streptomyces</taxon>
    </lineage>
</organism>
<evidence type="ECO:0000313" key="2">
    <source>
        <dbReference type="EMBL" id="BBC28926.1"/>
    </source>
</evidence>
<dbReference type="RefSeq" id="WP_286246855.1">
    <property type="nucleotide sequence ID" value="NZ_AP018448.1"/>
</dbReference>
<gene>
    <name evidence="2" type="ORF">SGFS_002170</name>
</gene>
<dbReference type="EMBL" id="AP018448">
    <property type="protein sequence ID" value="BBC28926.1"/>
    <property type="molecule type" value="Genomic_DNA"/>
</dbReference>
<reference evidence="2 3" key="2">
    <citation type="journal article" date="2023" name="ChemBioChem">
        <title>Acyltransferase Domain Exchange between Two Independent Type I Polyketide Synthases in the Same Producer Strain of Macrolide Antibiotics.</title>
        <authorList>
            <person name="Kudo F."/>
            <person name="Kishikawa K."/>
            <person name="Tsuboi K."/>
            <person name="Kido T."/>
            <person name="Usui T."/>
            <person name="Hashimoto J."/>
            <person name="Shin-Ya K."/>
            <person name="Miyanaga A."/>
            <person name="Eguchi T."/>
        </authorList>
    </citation>
    <scope>NUCLEOTIDE SEQUENCE [LARGE SCALE GENOMIC DNA]</scope>
    <source>
        <strain evidence="2 3">A-8890</strain>
    </source>
</reference>
<sequence>MFTDWLAALGIPVLVIRGFSSQSYVDIVRARTAHRPRSAPRSPAHARERVRRATATINHKVPQL</sequence>
<name>A0ABN5V7G8_9ACTN</name>
<reference evidence="2 3" key="1">
    <citation type="journal article" date="2010" name="ChemBioChem">
        <title>Cloning and characterization of the biosynthetic gene cluster of 16-membered macrolide antibiotic FD-891: involvement of a dual functional cytochrome P450 monooxygenase catalyzing epoxidation and hydroxylation.</title>
        <authorList>
            <person name="Kudo F."/>
            <person name="Motegi A."/>
            <person name="Mizoue K."/>
            <person name="Eguchi T."/>
        </authorList>
    </citation>
    <scope>NUCLEOTIDE SEQUENCE [LARGE SCALE GENOMIC DNA]</scope>
    <source>
        <strain evidence="2 3">A-8890</strain>
    </source>
</reference>
<evidence type="ECO:0000313" key="3">
    <source>
        <dbReference type="Proteomes" id="UP001321542"/>
    </source>
</evidence>
<evidence type="ECO:0000256" key="1">
    <source>
        <dbReference type="SAM" id="MobiDB-lite"/>
    </source>
</evidence>